<comment type="similarity">
    <text evidence="6 7">Belongs to the LipB family.</text>
</comment>
<dbReference type="PIRSF" id="PIRSF016262">
    <property type="entry name" value="LPLase"/>
    <property type="match status" value="1"/>
</dbReference>
<sequence length="271" mass="29846">MDSQYAESVPVTLPDSVVTTAAQNRTIQVQRLGLVPYAETWAYQEQLLADTLAYKTRNRQALEAGATPEATPNYLLLCEHPPVYTLGKSGKPEHLLLTETGLAEHGATFHRINRGGDITYHGPGQLVGYPILDLDNFFTDIHRYLRLLEEAVISTLADYGLRAGRIAGLTGVWLDYEEGAANPRKICALGVKCSRWVTMHGFAFNINTDLTYFNHIVPCGIPDKAVTSLQAELGHPVPLAEVQDRLLVHIAQLFDANLTELSAPYYIGVTS</sequence>
<dbReference type="InterPro" id="IPR000544">
    <property type="entry name" value="Octanoyltransferase"/>
</dbReference>
<dbReference type="GO" id="GO:0033819">
    <property type="term" value="F:lipoyl(octanoyl) transferase activity"/>
    <property type="evidence" value="ECO:0007669"/>
    <property type="project" value="UniProtKB-EC"/>
</dbReference>
<gene>
    <name evidence="6 12" type="primary">lipB</name>
    <name evidence="12" type="ORF">J0X19_09945</name>
</gene>
<comment type="pathway">
    <text evidence="1 6 7">Protein modification; protein lipoylation via endogenous pathway; protein N(6)-(lipoyl)lysine from octanoyl-[acyl-carrier-protein]: step 1/2.</text>
</comment>
<dbReference type="InterPro" id="IPR020605">
    <property type="entry name" value="Octanoyltransferase_CS"/>
</dbReference>
<comment type="caution">
    <text evidence="12">The sequence shown here is derived from an EMBL/GenBank/DDBJ whole genome shotgun (WGS) entry which is preliminary data.</text>
</comment>
<comment type="miscellaneous">
    <text evidence="6">In the reaction, the free carboxyl group of octanoic acid is attached via an amide linkage to the epsilon-amino group of a specific lysine residue of lipoyl domains of lipoate-dependent enzymes.</text>
</comment>
<organism evidence="12 13">
    <name type="scientific">Hymenobacter telluris</name>
    <dbReference type="NCBI Taxonomy" id="2816474"/>
    <lineage>
        <taxon>Bacteria</taxon>
        <taxon>Pseudomonadati</taxon>
        <taxon>Bacteroidota</taxon>
        <taxon>Cytophagia</taxon>
        <taxon>Cytophagales</taxon>
        <taxon>Hymenobacteraceae</taxon>
        <taxon>Hymenobacter</taxon>
    </lineage>
</organism>
<feature type="binding site" evidence="6 9">
    <location>
        <begin position="188"/>
        <end position="190"/>
    </location>
    <ligand>
        <name>substrate</name>
    </ligand>
</feature>
<evidence type="ECO:0000259" key="11">
    <source>
        <dbReference type="PROSITE" id="PS51733"/>
    </source>
</evidence>
<feature type="binding site" evidence="6 9">
    <location>
        <begin position="114"/>
        <end position="121"/>
    </location>
    <ligand>
        <name>substrate</name>
    </ligand>
</feature>
<comment type="subcellular location">
    <subcellularLocation>
        <location evidence="6">Cytoplasm</location>
    </subcellularLocation>
</comment>
<dbReference type="SUPFAM" id="SSF55681">
    <property type="entry name" value="Class II aaRS and biotin synthetases"/>
    <property type="match status" value="1"/>
</dbReference>
<dbReference type="RefSeq" id="WP_206984204.1">
    <property type="nucleotide sequence ID" value="NZ_JAFLQZ010000005.1"/>
</dbReference>
<evidence type="ECO:0000256" key="6">
    <source>
        <dbReference type="HAMAP-Rule" id="MF_00013"/>
    </source>
</evidence>
<dbReference type="PROSITE" id="PS51733">
    <property type="entry name" value="BPL_LPL_CATALYTIC"/>
    <property type="match status" value="1"/>
</dbReference>
<dbReference type="PROSITE" id="PS01313">
    <property type="entry name" value="LIPB"/>
    <property type="match status" value="1"/>
</dbReference>
<dbReference type="InterPro" id="IPR045864">
    <property type="entry name" value="aa-tRNA-synth_II/BPL/LPL"/>
</dbReference>
<evidence type="ECO:0000256" key="1">
    <source>
        <dbReference type="ARBA" id="ARBA00004821"/>
    </source>
</evidence>
<evidence type="ECO:0000256" key="4">
    <source>
        <dbReference type="ARBA" id="ARBA00023315"/>
    </source>
</evidence>
<keyword evidence="2 6" id="KW-0963">Cytoplasm</keyword>
<dbReference type="GO" id="GO:0005737">
    <property type="term" value="C:cytoplasm"/>
    <property type="evidence" value="ECO:0007669"/>
    <property type="project" value="UniProtKB-SubCell"/>
</dbReference>
<reference evidence="12" key="1">
    <citation type="submission" date="2021-03" db="EMBL/GenBank/DDBJ databases">
        <authorList>
            <person name="Kim M.K."/>
        </authorList>
    </citation>
    <scope>NUCLEOTIDE SEQUENCE</scope>
    <source>
        <strain evidence="12">BT186</strain>
    </source>
</reference>
<dbReference type="Proteomes" id="UP000664144">
    <property type="component" value="Unassembled WGS sequence"/>
</dbReference>
<protein>
    <recommendedName>
        <fullName evidence="6 7">Octanoyltransferase</fullName>
        <ecNumber evidence="6 7">2.3.1.181</ecNumber>
    </recommendedName>
    <alternativeName>
        <fullName evidence="6">Lipoate-protein ligase B</fullName>
    </alternativeName>
    <alternativeName>
        <fullName evidence="6">Lipoyl/octanoyl transferase</fullName>
    </alternativeName>
    <alternativeName>
        <fullName evidence="6">Octanoyl-[acyl-carrier-protein]-protein N-octanoyltransferase</fullName>
    </alternativeName>
</protein>
<evidence type="ECO:0000256" key="2">
    <source>
        <dbReference type="ARBA" id="ARBA00022490"/>
    </source>
</evidence>
<feature type="domain" description="BPL/LPL catalytic" evidence="11">
    <location>
        <begin position="69"/>
        <end position="258"/>
    </location>
</feature>
<dbReference type="NCBIfam" id="TIGR00214">
    <property type="entry name" value="lipB"/>
    <property type="match status" value="1"/>
</dbReference>
<dbReference type="GO" id="GO:0009249">
    <property type="term" value="P:protein lipoylation"/>
    <property type="evidence" value="ECO:0007669"/>
    <property type="project" value="InterPro"/>
</dbReference>
<feature type="binding site" evidence="6 9">
    <location>
        <begin position="201"/>
        <end position="203"/>
    </location>
    <ligand>
        <name>substrate</name>
    </ligand>
</feature>
<dbReference type="InterPro" id="IPR004143">
    <property type="entry name" value="BPL_LPL_catalytic"/>
</dbReference>
<evidence type="ECO:0000313" key="13">
    <source>
        <dbReference type="Proteomes" id="UP000664144"/>
    </source>
</evidence>
<dbReference type="Gene3D" id="3.30.930.10">
    <property type="entry name" value="Bira Bifunctional Protein, Domain 2"/>
    <property type="match status" value="1"/>
</dbReference>
<keyword evidence="4 6" id="KW-0012">Acyltransferase</keyword>
<keyword evidence="13" id="KW-1185">Reference proteome</keyword>
<evidence type="ECO:0000313" key="12">
    <source>
        <dbReference type="EMBL" id="MBO0358264.1"/>
    </source>
</evidence>
<feature type="site" description="Lowers pKa of active site Cys" evidence="6 10">
    <location>
        <position position="185"/>
    </location>
</feature>
<name>A0A939EW42_9BACT</name>
<keyword evidence="3 6" id="KW-0808">Transferase</keyword>
<dbReference type="AlphaFoldDB" id="A0A939EW42"/>
<dbReference type="NCBIfam" id="NF010925">
    <property type="entry name" value="PRK14345.1"/>
    <property type="match status" value="1"/>
</dbReference>
<comment type="function">
    <text evidence="5 6 7">Catalyzes the transfer of endogenously produced octanoic acid from octanoyl-acyl-carrier-protein onto the lipoyl domains of lipoate-dependent enzymes. Lipoyl-ACP can also act as a substrate although octanoyl-ACP is likely to be the physiological substrate.</text>
</comment>
<dbReference type="PANTHER" id="PTHR10993">
    <property type="entry name" value="OCTANOYLTRANSFERASE"/>
    <property type="match status" value="1"/>
</dbReference>
<accession>A0A939EW42</accession>
<feature type="active site" description="Acyl-thioester intermediate" evidence="6 8">
    <location>
        <position position="219"/>
    </location>
</feature>
<evidence type="ECO:0000256" key="9">
    <source>
        <dbReference type="PIRSR" id="PIRSR016262-2"/>
    </source>
</evidence>
<dbReference type="FunFam" id="3.30.930.10:FF:000035">
    <property type="entry name" value="Putative lipoyltransferase 2, mitochondrial"/>
    <property type="match status" value="1"/>
</dbReference>
<dbReference type="EC" id="2.3.1.181" evidence="6 7"/>
<dbReference type="HAMAP" id="MF_00013">
    <property type="entry name" value="LipB"/>
    <property type="match status" value="1"/>
</dbReference>
<dbReference type="Pfam" id="PF21948">
    <property type="entry name" value="LplA-B_cat"/>
    <property type="match status" value="1"/>
</dbReference>
<proteinExistence type="inferred from homology"/>
<evidence type="ECO:0000256" key="10">
    <source>
        <dbReference type="PIRSR" id="PIRSR016262-3"/>
    </source>
</evidence>
<evidence type="ECO:0000256" key="5">
    <source>
        <dbReference type="ARBA" id="ARBA00024732"/>
    </source>
</evidence>
<dbReference type="EMBL" id="JAFLQZ010000005">
    <property type="protein sequence ID" value="MBO0358264.1"/>
    <property type="molecule type" value="Genomic_DNA"/>
</dbReference>
<evidence type="ECO:0000256" key="8">
    <source>
        <dbReference type="PIRSR" id="PIRSR016262-1"/>
    </source>
</evidence>
<comment type="catalytic activity">
    <reaction evidence="6 7">
        <text>octanoyl-[ACP] + L-lysyl-[protein] = N(6)-octanoyl-L-lysyl-[protein] + holo-[ACP] + H(+)</text>
        <dbReference type="Rhea" id="RHEA:17665"/>
        <dbReference type="Rhea" id="RHEA-COMP:9636"/>
        <dbReference type="Rhea" id="RHEA-COMP:9685"/>
        <dbReference type="Rhea" id="RHEA-COMP:9752"/>
        <dbReference type="Rhea" id="RHEA-COMP:9928"/>
        <dbReference type="ChEBI" id="CHEBI:15378"/>
        <dbReference type="ChEBI" id="CHEBI:29969"/>
        <dbReference type="ChEBI" id="CHEBI:64479"/>
        <dbReference type="ChEBI" id="CHEBI:78463"/>
        <dbReference type="ChEBI" id="CHEBI:78809"/>
        <dbReference type="EC" id="2.3.1.181"/>
    </reaction>
</comment>
<evidence type="ECO:0000256" key="7">
    <source>
        <dbReference type="PIRNR" id="PIRNR016262"/>
    </source>
</evidence>
<evidence type="ECO:0000256" key="3">
    <source>
        <dbReference type="ARBA" id="ARBA00022679"/>
    </source>
</evidence>
<dbReference type="PANTHER" id="PTHR10993:SF12">
    <property type="entry name" value="OCTANOYLTRANSFERASE"/>
    <property type="match status" value="1"/>
</dbReference>
<dbReference type="CDD" id="cd16444">
    <property type="entry name" value="LipB"/>
    <property type="match status" value="1"/>
</dbReference>